<evidence type="ECO:0000256" key="2">
    <source>
        <dbReference type="SAM" id="Phobius"/>
    </source>
</evidence>
<proteinExistence type="predicted"/>
<dbReference type="PANTHER" id="PTHR38043:SF1">
    <property type="entry name" value="PROTEIN HEMX"/>
    <property type="match status" value="1"/>
</dbReference>
<name>A0A4R6M5G1_9GAMM</name>
<dbReference type="Pfam" id="PF04375">
    <property type="entry name" value="HemX"/>
    <property type="match status" value="1"/>
</dbReference>
<feature type="compositionally biased region" description="Low complexity" evidence="1">
    <location>
        <begin position="30"/>
        <end position="46"/>
    </location>
</feature>
<feature type="region of interest" description="Disordered" evidence="1">
    <location>
        <begin position="1"/>
        <end position="46"/>
    </location>
</feature>
<protein>
    <submittedName>
        <fullName evidence="3">Uroporphyrin-3 C-methyltransferase</fullName>
    </submittedName>
</protein>
<gene>
    <name evidence="3" type="ORF">DFP79_3064</name>
</gene>
<keyword evidence="2" id="KW-0472">Membrane</keyword>
<keyword evidence="2" id="KW-1133">Transmembrane helix</keyword>
<reference evidence="3 4" key="1">
    <citation type="submission" date="2019-03" db="EMBL/GenBank/DDBJ databases">
        <title>Genomic Encyclopedia of Type Strains, Phase III (KMG-III): the genomes of soil and plant-associated and newly described type strains.</title>
        <authorList>
            <person name="Whitman W."/>
        </authorList>
    </citation>
    <scope>NUCLEOTIDE SEQUENCE [LARGE SCALE GENOMIC DNA]</scope>
    <source>
        <strain evidence="3 4">CECT 7378</strain>
    </source>
</reference>
<evidence type="ECO:0000256" key="1">
    <source>
        <dbReference type="SAM" id="MobiDB-lite"/>
    </source>
</evidence>
<evidence type="ECO:0000313" key="3">
    <source>
        <dbReference type="EMBL" id="TDO96484.1"/>
    </source>
</evidence>
<evidence type="ECO:0000313" key="4">
    <source>
        <dbReference type="Proteomes" id="UP000294656"/>
    </source>
</evidence>
<dbReference type="Proteomes" id="UP000294656">
    <property type="component" value="Unassembled WGS sequence"/>
</dbReference>
<keyword evidence="3" id="KW-0489">Methyltransferase</keyword>
<feature type="compositionally biased region" description="Polar residues" evidence="1">
    <location>
        <begin position="9"/>
        <end position="25"/>
    </location>
</feature>
<feature type="transmembrane region" description="Helical" evidence="2">
    <location>
        <begin position="52"/>
        <end position="76"/>
    </location>
</feature>
<dbReference type="GO" id="GO:0032259">
    <property type="term" value="P:methylation"/>
    <property type="evidence" value="ECO:0007669"/>
    <property type="project" value="UniProtKB-KW"/>
</dbReference>
<dbReference type="RefSeq" id="WP_133504772.1">
    <property type="nucleotide sequence ID" value="NZ_SNXC01000014.1"/>
</dbReference>
<keyword evidence="4" id="KW-1185">Reference proteome</keyword>
<feature type="compositionally biased region" description="Polar residues" evidence="1">
    <location>
        <begin position="392"/>
        <end position="427"/>
    </location>
</feature>
<dbReference type="AlphaFoldDB" id="A0A4R6M5G1"/>
<accession>A0A4R6M5G1</accession>
<dbReference type="InterPro" id="IPR007470">
    <property type="entry name" value="HemX"/>
</dbReference>
<dbReference type="OrthoDB" id="5739852at2"/>
<dbReference type="GO" id="GO:0008168">
    <property type="term" value="F:methyltransferase activity"/>
    <property type="evidence" value="ECO:0007669"/>
    <property type="project" value="UniProtKB-KW"/>
</dbReference>
<dbReference type="EMBL" id="SNXC01000014">
    <property type="protein sequence ID" value="TDO96484.1"/>
    <property type="molecule type" value="Genomic_DNA"/>
</dbReference>
<feature type="region of interest" description="Disordered" evidence="1">
    <location>
        <begin position="392"/>
        <end position="459"/>
    </location>
</feature>
<keyword evidence="3" id="KW-0808">Transferase</keyword>
<sequence length="459" mass="49556">MTDNKDVNSDIQPSNSIDQQDSATAHSEAKPSSSTPSDKSSMKINHSSSKSGALVVSGLAIAIAAASLGTSGWLYFQSLESKVDTKITQLVSQNSTLHQQIDQLTSQLNKVSDSAQKALSLSTSTQQSHTQNSTKIAENTKQLSVIQSKIDTLNSVSKEDWQLAEAQYLIRLANQRLLLEKDHSNALALLQNADAILADMEDPILFDTRKAIAKDIQALKSVGTFDLEGYYLQLNALYDSVATLPQFEPSKEWQNTENEEQAESSSIPSSVDEIANSFWLSLKSLIVINYDRKPIKALLPPAEYQELVTGIQLQIEVAQVALVKGEKTVYQSALAKIAEAVANYFDIEAKATNAFLTSLTALQQINPDQKLPLPRASLSAIKALMTQWNEATQHRSLSTQDETAPPSSAKQNSGKATQPETGTTPNKSLPDALSPTGTVTPSEAAPKTDDKTAPEGVSA</sequence>
<dbReference type="PANTHER" id="PTHR38043">
    <property type="entry name" value="PROTEIN HEMX"/>
    <property type="match status" value="1"/>
</dbReference>
<comment type="caution">
    <text evidence="3">The sequence shown here is derived from an EMBL/GenBank/DDBJ whole genome shotgun (WGS) entry which is preliminary data.</text>
</comment>
<organism evidence="3 4">
    <name type="scientific">Marinomonas balearica</name>
    <dbReference type="NCBI Taxonomy" id="491947"/>
    <lineage>
        <taxon>Bacteria</taxon>
        <taxon>Pseudomonadati</taxon>
        <taxon>Pseudomonadota</taxon>
        <taxon>Gammaproteobacteria</taxon>
        <taxon>Oceanospirillales</taxon>
        <taxon>Oceanospirillaceae</taxon>
        <taxon>Marinomonas</taxon>
    </lineage>
</organism>
<keyword evidence="2" id="KW-0812">Transmembrane</keyword>